<evidence type="ECO:0000313" key="5">
    <source>
        <dbReference type="Proteomes" id="UP000243015"/>
    </source>
</evidence>
<accession>A0A178EW42</accession>
<name>A0A178EW42_TRIRU</name>
<evidence type="ECO:0000256" key="1">
    <source>
        <dbReference type="ARBA" id="ARBA00023136"/>
    </source>
</evidence>
<feature type="transmembrane region" description="Helical" evidence="3">
    <location>
        <begin position="652"/>
        <end position="671"/>
    </location>
</feature>
<dbReference type="InterPro" id="IPR029052">
    <property type="entry name" value="Metallo-depent_PP-like"/>
</dbReference>
<dbReference type="Proteomes" id="UP000243015">
    <property type="component" value="Unassembled WGS sequence"/>
</dbReference>
<keyword evidence="3" id="KW-1133">Transmembrane helix</keyword>
<keyword evidence="3" id="KW-0812">Transmembrane</keyword>
<dbReference type="GO" id="GO:0005783">
    <property type="term" value="C:endoplasmic reticulum"/>
    <property type="evidence" value="ECO:0007669"/>
    <property type="project" value="TreeGrafter"/>
</dbReference>
<dbReference type="InterPro" id="IPR033308">
    <property type="entry name" value="PGAP5/Cdc1/Ted1"/>
</dbReference>
<feature type="compositionally biased region" description="Basic and acidic residues" evidence="2">
    <location>
        <begin position="880"/>
        <end position="896"/>
    </location>
</feature>
<reference evidence="4 5" key="1">
    <citation type="submission" date="2016-05" db="EMBL/GenBank/DDBJ databases">
        <title>Genome sequencing of Trichophyton rubrum CMCC(F)T1i isolated from hair.</title>
        <authorList>
            <person name="Zhan P."/>
            <person name="Tao Y."/>
            <person name="Liu W."/>
        </authorList>
    </citation>
    <scope>NUCLEOTIDE SEQUENCE [LARGE SCALE GENOMIC DNA]</scope>
    <source>
        <strain evidence="5">CMCC(F)T1i</strain>
    </source>
</reference>
<dbReference type="SUPFAM" id="SSF56300">
    <property type="entry name" value="Metallo-dependent phosphatases"/>
    <property type="match status" value="1"/>
</dbReference>
<dbReference type="AlphaFoldDB" id="A0A178EW42"/>
<evidence type="ECO:0000313" key="4">
    <source>
        <dbReference type="EMBL" id="OAL64320.1"/>
    </source>
</evidence>
<comment type="caution">
    <text evidence="4">The sequence shown here is derived from an EMBL/GenBank/DDBJ whole genome shotgun (WGS) entry which is preliminary data.</text>
</comment>
<dbReference type="EMBL" id="LHPM01000016">
    <property type="protein sequence ID" value="OAL64320.1"/>
    <property type="molecule type" value="Genomic_DNA"/>
</dbReference>
<dbReference type="GO" id="GO:0006506">
    <property type="term" value="P:GPI anchor biosynthetic process"/>
    <property type="evidence" value="ECO:0007669"/>
    <property type="project" value="InterPro"/>
</dbReference>
<dbReference type="VEuPathDB" id="FungiDB:TERG_08362"/>
<evidence type="ECO:0008006" key="6">
    <source>
        <dbReference type="Google" id="ProtNLM"/>
    </source>
</evidence>
<sequence length="896" mass="99992">MISIRASSGTFCLPILASRPLSRRATSLSGEDLAPSNARYAFVRHDLDFLFRVQIQIIRGDSLPSMLDSLDKLMSLANQGGNGAKRAIDWMRIEGTGGSREDEGHAQKAVGLSIGVSVLKPQELLLYDDSVLRTRQNSASSPSYTQDQQFPLHIHPWHRSAQSHPSQCDYSNRSPFAEPTTFEKVSQQLPAIFRWGADRIRTRVAFFGSIPSLTTKRNSRSGVVKAVLQALFTVRTALILLWGLTLFWGERTVFKESLEACNWSHWEKWPANAKPHHVAFIADPQLVDAHTYPGRPWPLSSLTEFYVDLYLYRTHSLLQKYLRPDSTFFLGDLFDGGREWGTDGYSSPDPSFKSYGHDYWMKEYKRFSRIFFETWELGGKGSSLSHSGRRMVAGLPGNHDIGFGNGVQTPVVHRFRSFFGESNRVDIVGNHTIVSIDSVSYSARDQENPETGGSNPNTRETAQVWRETQQFLDNIKTLKQEALRKELSTLTGKDSPATDPDIQLPTILLTHVPLYREPHTPCGPLREHWPPSSTNPLPDKDERNAIHIGKGYQYQNVLTPIISNEIVGKAGRVMQVYSGDDHDYCEIIHTEFSGAPKEITVKSMSLAMSVREPAVQLATLWNPIDTETGHPVDSGGSSTTLQNQMCLLPNQISIFIVYGYTLALTILALFLHSTYLSFRHKAGSSANTDSILPLAYRRPIYDYYPCSTEFPAASPSTTSSNSIGGAYSVTRSRAASTTVPYEARGFKQTQTVGGSAEGNNGVPDPAASMAPSGANTRSRRQGWTVLDNNDYSEIADASLERSPTSRVRRPFQVFRDELVSSTKWVGTWEAVALTISQHGHVNVRHARDETMYSEHIKPAWSGDLDPRQRLDRALVQNTSQEDKSKDSSMDDKDAEM</sequence>
<evidence type="ECO:0000256" key="2">
    <source>
        <dbReference type="SAM" id="MobiDB-lite"/>
    </source>
</evidence>
<organism evidence="4 5">
    <name type="scientific">Trichophyton rubrum</name>
    <name type="common">Athlete's foot fungus</name>
    <name type="synonym">Epidermophyton rubrum</name>
    <dbReference type="NCBI Taxonomy" id="5551"/>
    <lineage>
        <taxon>Eukaryota</taxon>
        <taxon>Fungi</taxon>
        <taxon>Dikarya</taxon>
        <taxon>Ascomycota</taxon>
        <taxon>Pezizomycotina</taxon>
        <taxon>Eurotiomycetes</taxon>
        <taxon>Eurotiomycetidae</taxon>
        <taxon>Onygenales</taxon>
        <taxon>Arthrodermataceae</taxon>
        <taxon>Trichophyton</taxon>
    </lineage>
</organism>
<evidence type="ECO:0000256" key="3">
    <source>
        <dbReference type="SAM" id="Phobius"/>
    </source>
</evidence>
<protein>
    <recommendedName>
        <fullName evidence="6">Calcineurin-like phosphoesterase domain-containing protein</fullName>
    </recommendedName>
</protein>
<dbReference type="PANTHER" id="PTHR13315:SF4">
    <property type="entry name" value="METALLOPHOSPHOESTERASE, ISOFORM E"/>
    <property type="match status" value="1"/>
</dbReference>
<feature type="region of interest" description="Disordered" evidence="2">
    <location>
        <begin position="749"/>
        <end position="779"/>
    </location>
</feature>
<dbReference type="GO" id="GO:0016020">
    <property type="term" value="C:membrane"/>
    <property type="evidence" value="ECO:0007669"/>
    <property type="project" value="GOC"/>
</dbReference>
<feature type="region of interest" description="Disordered" evidence="2">
    <location>
        <begin position="859"/>
        <end position="896"/>
    </location>
</feature>
<keyword evidence="1 3" id="KW-0472">Membrane</keyword>
<gene>
    <name evidence="4" type="ORF">A7C99_4390</name>
</gene>
<proteinExistence type="predicted"/>
<dbReference type="PANTHER" id="PTHR13315">
    <property type="entry name" value="METALLO PHOSPHOESTERASE RELATED"/>
    <property type="match status" value="1"/>
</dbReference>